<dbReference type="InterPro" id="IPR036105">
    <property type="entry name" value="DiNase_FeMo-co_biosyn_sf"/>
</dbReference>
<accession>S7URS2</accession>
<sequence length="153" mass="16238">MRVCLATYRDRIAVLLENAAEFRFFEAVRGVFEARGFAPRPEASDMDVQDGDAAEEVVRILCAARTDLLVCGGLCPSLARLLSGAGVAVMPWVGGQVMDVLCALSMGDLSRLVLPGCAYEPPSILKGFTASPPRRAAMQRSIAPPGQAPRACA</sequence>
<dbReference type="Proteomes" id="UP000014975">
    <property type="component" value="Unassembled WGS sequence"/>
</dbReference>
<organism evidence="1 2">
    <name type="scientific">Alkalidesulfovibrio alkalitolerans DSM 16529</name>
    <dbReference type="NCBI Taxonomy" id="1121439"/>
    <lineage>
        <taxon>Bacteria</taxon>
        <taxon>Pseudomonadati</taxon>
        <taxon>Thermodesulfobacteriota</taxon>
        <taxon>Desulfovibrionia</taxon>
        <taxon>Desulfovibrionales</taxon>
        <taxon>Desulfovibrionaceae</taxon>
        <taxon>Alkalidesulfovibrio</taxon>
    </lineage>
</organism>
<dbReference type="eggNOG" id="COG1433">
    <property type="taxonomic scope" value="Bacteria"/>
</dbReference>
<evidence type="ECO:0000313" key="1">
    <source>
        <dbReference type="EMBL" id="EPR35013.1"/>
    </source>
</evidence>
<dbReference type="PATRIC" id="fig|1121439.3.peg.771"/>
<dbReference type="STRING" id="1121439.dsat_2376"/>
<dbReference type="OrthoDB" id="280278at2"/>
<protein>
    <recommendedName>
        <fullName evidence="3">Dinitrogenase iron-molybdenum cofactor biosynthesis protein</fullName>
    </recommendedName>
</protein>
<dbReference type="AlphaFoldDB" id="S7URS2"/>
<comment type="caution">
    <text evidence="1">The sequence shown here is derived from an EMBL/GenBank/DDBJ whole genome shotgun (WGS) entry which is preliminary data.</text>
</comment>
<dbReference type="RefSeq" id="WP_020886262.1">
    <property type="nucleotide sequence ID" value="NZ_ATHI01000005.1"/>
</dbReference>
<evidence type="ECO:0008006" key="3">
    <source>
        <dbReference type="Google" id="ProtNLM"/>
    </source>
</evidence>
<reference evidence="1 2" key="1">
    <citation type="journal article" date="2013" name="Genome Announc.">
        <title>Draft genome sequences for three mercury-methylating, sulfate-reducing bacteria.</title>
        <authorList>
            <person name="Brown S.D."/>
            <person name="Hurt R.A.Jr."/>
            <person name="Gilmour C.C."/>
            <person name="Elias D.A."/>
        </authorList>
    </citation>
    <scope>NUCLEOTIDE SEQUENCE [LARGE SCALE GENOMIC DNA]</scope>
    <source>
        <strain evidence="1 2">DSM 16529</strain>
    </source>
</reference>
<dbReference type="SUPFAM" id="SSF53146">
    <property type="entry name" value="Nitrogenase accessory factor-like"/>
    <property type="match status" value="1"/>
</dbReference>
<dbReference type="Gene3D" id="3.30.420.130">
    <property type="entry name" value="Dinitrogenase iron-molybdenum cofactor biosynthesis domain"/>
    <property type="match status" value="1"/>
</dbReference>
<proteinExistence type="predicted"/>
<gene>
    <name evidence="1" type="ORF">dsat_2376</name>
</gene>
<dbReference type="EMBL" id="ATHI01000005">
    <property type="protein sequence ID" value="EPR35013.1"/>
    <property type="molecule type" value="Genomic_DNA"/>
</dbReference>
<evidence type="ECO:0000313" key="2">
    <source>
        <dbReference type="Proteomes" id="UP000014975"/>
    </source>
</evidence>
<keyword evidence="2" id="KW-1185">Reference proteome</keyword>
<name>S7URS2_9BACT</name>